<name>A0A1M5XER3_9VIBR</name>
<accession>A0A1M5XER3</accession>
<dbReference type="Pfam" id="PF12850">
    <property type="entry name" value="Metallophos_2"/>
    <property type="match status" value="1"/>
</dbReference>
<comment type="similarity">
    <text evidence="1">Belongs to the metallophosphoesterase superfamily. YfcE family.</text>
</comment>
<sequence length="253" mass="28077">MNQPLEKFAVLSDIHSNIYALKAVVEDAKNRGVTTLINLGDILYGPIAPRATYDYLMTLTAVTISGNQDRQIYQATQAEIDANPTMQFILNDLGNEPLIWMKQLPFDKQVTPEIYACHGTPGDDLVYLLEETRSGHPELRTEQEITRLLNGVTSPVILCGHTHIPRCVSLRTGQLIINPGSVGLPAYTDDTPHLHSMQTYSSLASYAILEKTTAGTWQAGFHKVQYDVQSAINAALKRGRKDWEHFLSTGRGL</sequence>
<dbReference type="PIRSF" id="PIRSF000883">
    <property type="entry name" value="Pesterase_MJ0912"/>
    <property type="match status" value="1"/>
</dbReference>
<gene>
    <name evidence="3" type="ORF">VA7868_01124</name>
</gene>
<organism evidence="3 4">
    <name type="scientific">Vibrio aerogenes CECT 7868</name>
    <dbReference type="NCBI Taxonomy" id="1216006"/>
    <lineage>
        <taxon>Bacteria</taxon>
        <taxon>Pseudomonadati</taxon>
        <taxon>Pseudomonadota</taxon>
        <taxon>Gammaproteobacteria</taxon>
        <taxon>Vibrionales</taxon>
        <taxon>Vibrionaceae</taxon>
        <taxon>Vibrio</taxon>
    </lineage>
</organism>
<dbReference type="PANTHER" id="PTHR42850">
    <property type="entry name" value="METALLOPHOSPHOESTERASE"/>
    <property type="match status" value="1"/>
</dbReference>
<dbReference type="PANTHER" id="PTHR42850:SF2">
    <property type="entry name" value="BLL5683 PROTEIN"/>
    <property type="match status" value="1"/>
</dbReference>
<reference evidence="3 4" key="1">
    <citation type="submission" date="2016-11" db="EMBL/GenBank/DDBJ databases">
        <authorList>
            <person name="Jaros S."/>
            <person name="Januszkiewicz K."/>
            <person name="Wedrychowicz H."/>
        </authorList>
    </citation>
    <scope>NUCLEOTIDE SEQUENCE [LARGE SCALE GENOMIC DNA]</scope>
    <source>
        <strain evidence="3 4">CECT 7868</strain>
    </source>
</reference>
<dbReference type="GO" id="GO:0016791">
    <property type="term" value="F:phosphatase activity"/>
    <property type="evidence" value="ECO:0007669"/>
    <property type="project" value="TreeGrafter"/>
</dbReference>
<evidence type="ECO:0000256" key="1">
    <source>
        <dbReference type="ARBA" id="ARBA00008950"/>
    </source>
</evidence>
<dbReference type="SUPFAM" id="SSF56300">
    <property type="entry name" value="Metallo-dependent phosphatases"/>
    <property type="match status" value="1"/>
</dbReference>
<evidence type="ECO:0000313" key="3">
    <source>
        <dbReference type="EMBL" id="SHH98239.1"/>
    </source>
</evidence>
<proteinExistence type="inferred from homology"/>
<dbReference type="AlphaFoldDB" id="A0A1M5XER3"/>
<feature type="domain" description="Calcineurin-like phosphoesterase" evidence="2">
    <location>
        <begin position="7"/>
        <end position="188"/>
    </location>
</feature>
<dbReference type="Gene3D" id="3.60.21.10">
    <property type="match status" value="1"/>
</dbReference>
<dbReference type="STRING" id="1216006.VA7868_01124"/>
<evidence type="ECO:0000313" key="4">
    <source>
        <dbReference type="Proteomes" id="UP000184608"/>
    </source>
</evidence>
<dbReference type="InterPro" id="IPR024654">
    <property type="entry name" value="Calcineurin-like_PHP_lpxH"/>
</dbReference>
<dbReference type="RefSeq" id="WP_073602909.1">
    <property type="nucleotide sequence ID" value="NZ_FQXZ01000011.1"/>
</dbReference>
<dbReference type="EMBL" id="FQXZ01000011">
    <property type="protein sequence ID" value="SHH98239.1"/>
    <property type="molecule type" value="Genomic_DNA"/>
</dbReference>
<keyword evidence="4" id="KW-1185">Reference proteome</keyword>
<protein>
    <submittedName>
        <fullName evidence="3">Phosphodiesterase</fullName>
    </submittedName>
</protein>
<dbReference type="OrthoDB" id="9813918at2"/>
<evidence type="ECO:0000259" key="2">
    <source>
        <dbReference type="Pfam" id="PF12850"/>
    </source>
</evidence>
<dbReference type="InterPro" id="IPR011152">
    <property type="entry name" value="Pesterase_MJ0912"/>
</dbReference>
<dbReference type="InterPro" id="IPR050126">
    <property type="entry name" value="Ap4A_hydrolase"/>
</dbReference>
<dbReference type="InterPro" id="IPR029052">
    <property type="entry name" value="Metallo-depent_PP-like"/>
</dbReference>
<dbReference type="Proteomes" id="UP000184608">
    <property type="component" value="Unassembled WGS sequence"/>
</dbReference>
<dbReference type="GO" id="GO:0005737">
    <property type="term" value="C:cytoplasm"/>
    <property type="evidence" value="ECO:0007669"/>
    <property type="project" value="TreeGrafter"/>
</dbReference>